<protein>
    <recommendedName>
        <fullName evidence="3">GTP cyclohydrolase 1 type 2 homolog</fullName>
    </recommendedName>
</protein>
<dbReference type="GO" id="GO:0005737">
    <property type="term" value="C:cytoplasm"/>
    <property type="evidence" value="ECO:0007669"/>
    <property type="project" value="TreeGrafter"/>
</dbReference>
<evidence type="ECO:0000313" key="7">
    <source>
        <dbReference type="Proteomes" id="UP000006069"/>
    </source>
</evidence>
<feature type="binding site" evidence="5">
    <location>
        <position position="267"/>
    </location>
    <ligand>
        <name>a divalent metal cation</name>
        <dbReference type="ChEBI" id="CHEBI:60240"/>
        <label>1</label>
    </ligand>
</feature>
<dbReference type="HOGENOM" id="CLU_037423_2_0_11"/>
<dbReference type="OrthoDB" id="9795763at2"/>
<dbReference type="AlphaFoldDB" id="K0YXM8"/>
<dbReference type="FunFam" id="3.40.1390.30:FF:000001">
    <property type="entry name" value="GTP cyclohydrolase 1 type 2"/>
    <property type="match status" value="1"/>
</dbReference>
<accession>K0YXM8</accession>
<comment type="similarity">
    <text evidence="1">Belongs to the GTP cyclohydrolase I type 2/NIF3 family.</text>
</comment>
<dbReference type="PANTHER" id="PTHR13799">
    <property type="entry name" value="NGG1 INTERACTING FACTOR 3"/>
    <property type="match status" value="1"/>
</dbReference>
<dbReference type="InParanoid" id="K0YXM8"/>
<dbReference type="Pfam" id="PF01784">
    <property type="entry name" value="DUF34_NIF3"/>
    <property type="match status" value="1"/>
</dbReference>
<dbReference type="eggNOG" id="COG0327">
    <property type="taxonomic scope" value="Bacteria"/>
</dbReference>
<keyword evidence="7" id="KW-1185">Reference proteome</keyword>
<dbReference type="PATRIC" id="fig|742818.3.peg.736"/>
<dbReference type="RefSeq" id="WP_009138912.1">
    <property type="nucleotide sequence ID" value="NZ_JH815198.1"/>
</dbReference>
<feature type="binding site" evidence="5">
    <location>
        <position position="271"/>
    </location>
    <ligand>
        <name>a divalent metal cation</name>
        <dbReference type="ChEBI" id="CHEBI:60240"/>
        <label>1</label>
    </ligand>
</feature>
<comment type="subunit">
    <text evidence="2">Homohexamer.</text>
</comment>
<keyword evidence="4 5" id="KW-0479">Metal-binding</keyword>
<organism evidence="6 7">
    <name type="scientific">Slackia piriformis YIT 12062</name>
    <dbReference type="NCBI Taxonomy" id="742818"/>
    <lineage>
        <taxon>Bacteria</taxon>
        <taxon>Bacillati</taxon>
        <taxon>Actinomycetota</taxon>
        <taxon>Coriobacteriia</taxon>
        <taxon>Eggerthellales</taxon>
        <taxon>Eggerthellaceae</taxon>
        <taxon>Slackia</taxon>
    </lineage>
</organism>
<proteinExistence type="inferred from homology"/>
<evidence type="ECO:0000256" key="3">
    <source>
        <dbReference type="ARBA" id="ARBA00022112"/>
    </source>
</evidence>
<comment type="caution">
    <text evidence="6">The sequence shown here is derived from an EMBL/GenBank/DDBJ whole genome shotgun (WGS) entry which is preliminary data.</text>
</comment>
<dbReference type="EMBL" id="ADMD01000002">
    <property type="protein sequence ID" value="EJZ84374.1"/>
    <property type="molecule type" value="Genomic_DNA"/>
</dbReference>
<evidence type="ECO:0000256" key="2">
    <source>
        <dbReference type="ARBA" id="ARBA00011643"/>
    </source>
</evidence>
<evidence type="ECO:0000256" key="5">
    <source>
        <dbReference type="PIRSR" id="PIRSR602678-1"/>
    </source>
</evidence>
<dbReference type="SUPFAM" id="SSF102705">
    <property type="entry name" value="NIF3 (NGG1p interacting factor 3)-like"/>
    <property type="match status" value="1"/>
</dbReference>
<dbReference type="InterPro" id="IPR002678">
    <property type="entry name" value="DUF34/NIF3"/>
</dbReference>
<feature type="binding site" evidence="5">
    <location>
        <position position="102"/>
    </location>
    <ligand>
        <name>a divalent metal cation</name>
        <dbReference type="ChEBI" id="CHEBI:60240"/>
        <label>1</label>
    </ligand>
</feature>
<feature type="binding site" evidence="5">
    <location>
        <position position="145"/>
    </location>
    <ligand>
        <name>a divalent metal cation</name>
        <dbReference type="ChEBI" id="CHEBI:60240"/>
        <label>1</label>
    </ligand>
</feature>
<evidence type="ECO:0000256" key="1">
    <source>
        <dbReference type="ARBA" id="ARBA00006964"/>
    </source>
</evidence>
<dbReference type="GO" id="GO:0046872">
    <property type="term" value="F:metal ion binding"/>
    <property type="evidence" value="ECO:0007669"/>
    <property type="project" value="UniProtKB-KW"/>
</dbReference>
<feature type="binding site" evidence="5">
    <location>
        <position position="103"/>
    </location>
    <ligand>
        <name>a divalent metal cation</name>
        <dbReference type="ChEBI" id="CHEBI:60240"/>
        <label>1</label>
    </ligand>
</feature>
<reference evidence="6 7" key="1">
    <citation type="submission" date="2012-08" db="EMBL/GenBank/DDBJ databases">
        <title>The Genome Sequence of Slackia piriformis YIT 12062.</title>
        <authorList>
            <consortium name="The Broad Institute Genome Sequencing Platform"/>
            <person name="Earl A."/>
            <person name="Ward D."/>
            <person name="Feldgarden M."/>
            <person name="Gevers D."/>
            <person name="Morotomi M."/>
            <person name="Walker B."/>
            <person name="Young S.K."/>
            <person name="Zeng Q."/>
            <person name="Gargeya S."/>
            <person name="Fitzgerald M."/>
            <person name="Haas B."/>
            <person name="Abouelleil A."/>
            <person name="Alvarado L."/>
            <person name="Arachchi H.M."/>
            <person name="Berlin A.M."/>
            <person name="Chapman S.B."/>
            <person name="Goldberg J."/>
            <person name="Griggs A."/>
            <person name="Gujja S."/>
            <person name="Hansen M."/>
            <person name="Howarth C."/>
            <person name="Imamovic A."/>
            <person name="Larimer J."/>
            <person name="McCowen C."/>
            <person name="Montmayeur A."/>
            <person name="Murphy C."/>
            <person name="Neiman D."/>
            <person name="Pearson M."/>
            <person name="Priest M."/>
            <person name="Roberts A."/>
            <person name="Saif S."/>
            <person name="Shea T."/>
            <person name="Sisk P."/>
            <person name="Sykes S."/>
            <person name="Wortman J."/>
            <person name="Nusbaum C."/>
            <person name="Birren B."/>
        </authorList>
    </citation>
    <scope>NUCLEOTIDE SEQUENCE [LARGE SCALE GENOMIC DNA]</scope>
    <source>
        <strain evidence="6 7">YIT 12062</strain>
    </source>
</reference>
<dbReference type="Gene3D" id="3.40.1390.30">
    <property type="entry name" value="NIF3 (NGG1p interacting factor 3)-like"/>
    <property type="match status" value="2"/>
</dbReference>
<dbReference type="InterPro" id="IPR036069">
    <property type="entry name" value="DUF34/NIF3_sf"/>
</dbReference>
<dbReference type="PANTHER" id="PTHR13799:SF14">
    <property type="entry name" value="GTP CYCLOHYDROLASE 1 TYPE 2 HOMOLOG"/>
    <property type="match status" value="1"/>
</dbReference>
<evidence type="ECO:0000313" key="6">
    <source>
        <dbReference type="EMBL" id="EJZ84374.1"/>
    </source>
</evidence>
<dbReference type="Proteomes" id="UP000006069">
    <property type="component" value="Unassembled WGS sequence"/>
</dbReference>
<gene>
    <name evidence="6" type="ORF">HMPREF9451_00684</name>
</gene>
<name>K0YXM8_9ACTN</name>
<evidence type="ECO:0000256" key="4">
    <source>
        <dbReference type="ARBA" id="ARBA00022723"/>
    </source>
</evidence>
<sequence>MDFEHEQPVEGTYEADVRENGLRAFDRGPLAHTPDDFPETVGDLVASLSRMFPASDAESWDRTGLLAGDASWPLSGVAVALDPTLEALEQARHYGANVLLTHHPAFLEAPSCIAPVSSGASVGGALVFEAVRSGVALVNYHTTLDVSAQAQRMLPGLLGLDRVGVLEPLSYDGERGYGQVCVLSRKDAPMTLRNLALRCTSVFGRAPRVWGNMDKEACRIATWTGSAGDACELCLARGIDVLVCGEVKYHAALDASQRGLCIIELGHDVSELPFVAVLSEAVARLGVSRENIVPLSQDGNWNHPESRRV</sequence>